<comment type="caution">
    <text evidence="5">The sequence shown here is derived from an EMBL/GenBank/DDBJ whole genome shotgun (WGS) entry which is preliminary data.</text>
</comment>
<protein>
    <submittedName>
        <fullName evidence="5">Branched-chain amino acid ABC transporter substrate-binding protein</fullName>
    </submittedName>
</protein>
<dbReference type="PANTHER" id="PTHR47235">
    <property type="entry name" value="BLR6548 PROTEIN"/>
    <property type="match status" value="1"/>
</dbReference>
<accession>A0ABQ3FXN3</accession>
<evidence type="ECO:0000313" key="6">
    <source>
        <dbReference type="Proteomes" id="UP000626210"/>
    </source>
</evidence>
<dbReference type="EMBL" id="BMYK01000002">
    <property type="protein sequence ID" value="GHC73723.1"/>
    <property type="molecule type" value="Genomic_DNA"/>
</dbReference>
<evidence type="ECO:0000256" key="1">
    <source>
        <dbReference type="ARBA" id="ARBA00010062"/>
    </source>
</evidence>
<dbReference type="Pfam" id="PF13458">
    <property type="entry name" value="Peripla_BP_6"/>
    <property type="match status" value="1"/>
</dbReference>
<dbReference type="Proteomes" id="UP000626210">
    <property type="component" value="Unassembled WGS sequence"/>
</dbReference>
<organism evidence="5 6">
    <name type="scientific">Pseudorhodoferax aquiterrae</name>
    <dbReference type="NCBI Taxonomy" id="747304"/>
    <lineage>
        <taxon>Bacteria</taxon>
        <taxon>Pseudomonadati</taxon>
        <taxon>Pseudomonadota</taxon>
        <taxon>Betaproteobacteria</taxon>
        <taxon>Burkholderiales</taxon>
        <taxon>Comamonadaceae</taxon>
    </lineage>
</organism>
<feature type="chain" id="PRO_5046102110" evidence="3">
    <location>
        <begin position="33"/>
        <end position="409"/>
    </location>
</feature>
<feature type="domain" description="Leucine-binding protein" evidence="4">
    <location>
        <begin position="44"/>
        <end position="396"/>
    </location>
</feature>
<evidence type="ECO:0000313" key="5">
    <source>
        <dbReference type="EMBL" id="GHC73723.1"/>
    </source>
</evidence>
<name>A0ABQ3FXN3_9BURK</name>
<feature type="signal peptide" evidence="3">
    <location>
        <begin position="1"/>
        <end position="32"/>
    </location>
</feature>
<dbReference type="InterPro" id="IPR028081">
    <property type="entry name" value="Leu-bd"/>
</dbReference>
<reference evidence="6" key="1">
    <citation type="journal article" date="2019" name="Int. J. Syst. Evol. Microbiol.">
        <title>The Global Catalogue of Microorganisms (GCM) 10K type strain sequencing project: providing services to taxonomists for standard genome sequencing and annotation.</title>
        <authorList>
            <consortium name="The Broad Institute Genomics Platform"/>
            <consortium name="The Broad Institute Genome Sequencing Center for Infectious Disease"/>
            <person name="Wu L."/>
            <person name="Ma J."/>
        </authorList>
    </citation>
    <scope>NUCLEOTIDE SEQUENCE [LARGE SCALE GENOMIC DNA]</scope>
    <source>
        <strain evidence="6">KCTC 23314</strain>
    </source>
</reference>
<evidence type="ECO:0000259" key="4">
    <source>
        <dbReference type="Pfam" id="PF13458"/>
    </source>
</evidence>
<dbReference type="CDD" id="cd06343">
    <property type="entry name" value="PBP1_ABC_ligand_binding-like"/>
    <property type="match status" value="1"/>
</dbReference>
<gene>
    <name evidence="5" type="ORF">GCM10007320_10610</name>
</gene>
<keyword evidence="6" id="KW-1185">Reference proteome</keyword>
<evidence type="ECO:0000256" key="3">
    <source>
        <dbReference type="SAM" id="SignalP"/>
    </source>
</evidence>
<proteinExistence type="inferred from homology"/>
<dbReference type="InterPro" id="IPR028082">
    <property type="entry name" value="Peripla_BP_I"/>
</dbReference>
<dbReference type="PANTHER" id="PTHR47235:SF1">
    <property type="entry name" value="BLR6548 PROTEIN"/>
    <property type="match status" value="1"/>
</dbReference>
<comment type="similarity">
    <text evidence="1">Belongs to the leucine-binding protein family.</text>
</comment>
<evidence type="ECO:0000256" key="2">
    <source>
        <dbReference type="ARBA" id="ARBA00022729"/>
    </source>
</evidence>
<sequence>MMSPKNRSPLARVLRRCSTAVLAFALAGAALADKRYDPGASDTEVRIGHIGPYSGPASAYGTIGKAAGAYIAKVNAEGGVHGRRIVLLSVDDGYNPARTVEQARRLVEQDEVLALFAPLGTAQNLAIQRYMNAKKVPQLFVGTGATRFGDPKAFPWTMGWQPTYQDEARIYARHILATRPQARVAVLLQNDDFGKDYLKGFVDALGDKAASMLVAQASYEVTDATIDSQLIALKASGADVFFNIATPKFAAQAIRKVAETGWRPVHYLASVSIFVQAVLQPAGLDNAMGVISASFIRDPDDASLQGTRELAEYRAFMQQYYPQGEPSDFLNVLGYSQAQTLVQVIRQAGDELTRENLMRQAASLSMALPMLYPGIEVKTGPDDYRPIQQVQLVRFNGTRYEPLGKPVGR</sequence>
<dbReference type="Gene3D" id="3.40.50.2300">
    <property type="match status" value="2"/>
</dbReference>
<dbReference type="RefSeq" id="WP_229882696.1">
    <property type="nucleotide sequence ID" value="NZ_BMYK01000002.1"/>
</dbReference>
<dbReference type="SUPFAM" id="SSF53822">
    <property type="entry name" value="Periplasmic binding protein-like I"/>
    <property type="match status" value="1"/>
</dbReference>
<keyword evidence="2 3" id="KW-0732">Signal</keyword>